<evidence type="ECO:0000256" key="1">
    <source>
        <dbReference type="ARBA" id="ARBA00005953"/>
    </source>
</evidence>
<feature type="domain" description="Acyl-ACP thioesterase-like C-terminal" evidence="3">
    <location>
        <begin position="174"/>
        <end position="235"/>
    </location>
</feature>
<comment type="similarity">
    <text evidence="1">Belongs to the 4-hydroxybenzoyl-CoA thioesterase family.</text>
</comment>
<dbReference type="InterPro" id="IPR049427">
    <property type="entry name" value="Acyl-ACP_TE_C"/>
</dbReference>
<dbReference type="EMBL" id="SHKL01000001">
    <property type="protein sequence ID" value="RZT84312.1"/>
    <property type="molecule type" value="Genomic_DNA"/>
</dbReference>
<dbReference type="InterPro" id="IPR050563">
    <property type="entry name" value="4-hydroxybenzoyl-CoA_TE"/>
</dbReference>
<evidence type="ECO:0000313" key="5">
    <source>
        <dbReference type="Proteomes" id="UP000291591"/>
    </source>
</evidence>
<dbReference type="Pfam" id="PF13279">
    <property type="entry name" value="4HBT_2"/>
    <property type="match status" value="1"/>
</dbReference>
<dbReference type="InterPro" id="IPR029069">
    <property type="entry name" value="HotDog_dom_sf"/>
</dbReference>
<dbReference type="Pfam" id="PF20791">
    <property type="entry name" value="Acyl-ACP_TE_C"/>
    <property type="match status" value="1"/>
</dbReference>
<dbReference type="AlphaFoldDB" id="A0A4Q7URH4"/>
<sequence>MTSTQTTLSGTRQDPSLYPVLIEHDARYSDLDPSRRIGRDALVRWFEDARVAVERDAFGADLVARLQARVKLLLAAVRVDVIAPLRVAGRYRIGIGVSHIGVSSFTYAYAVFAGHECVATGESVSVYVEGDGPSPLPDQVRGALATIRVAVEPSERPDRGGARLVRENYPFRVDVRTRFGDLDTNRHVNNVKLAGWYLDGLAELHQDVLGYPTGGPLDGLSPSSLAVQYRAEVEYPNIYQLRVGVLDLGEDTVRYACGLFDGARCIGLAEAEGSHHAPGSDGGPVNIAAALDPFRMKG</sequence>
<name>A0A4Q7URH4_PSEST</name>
<dbReference type="SUPFAM" id="SSF54637">
    <property type="entry name" value="Thioesterase/thiol ester dehydrase-isomerase"/>
    <property type="match status" value="2"/>
</dbReference>
<dbReference type="GO" id="GO:0047617">
    <property type="term" value="F:fatty acyl-CoA hydrolase activity"/>
    <property type="evidence" value="ECO:0007669"/>
    <property type="project" value="TreeGrafter"/>
</dbReference>
<gene>
    <name evidence="4" type="ORF">EV383_1150</name>
</gene>
<evidence type="ECO:0000259" key="3">
    <source>
        <dbReference type="Pfam" id="PF20791"/>
    </source>
</evidence>
<dbReference type="RefSeq" id="WP_130288927.1">
    <property type="nucleotide sequence ID" value="NZ_SHKL01000001.1"/>
</dbReference>
<proteinExistence type="inferred from homology"/>
<dbReference type="CDD" id="cd00586">
    <property type="entry name" value="4HBT"/>
    <property type="match status" value="1"/>
</dbReference>
<organism evidence="4 5">
    <name type="scientific">Pseudonocardia sediminis</name>
    <dbReference type="NCBI Taxonomy" id="1397368"/>
    <lineage>
        <taxon>Bacteria</taxon>
        <taxon>Bacillati</taxon>
        <taxon>Actinomycetota</taxon>
        <taxon>Actinomycetes</taxon>
        <taxon>Pseudonocardiales</taxon>
        <taxon>Pseudonocardiaceae</taxon>
        <taxon>Pseudonocardia</taxon>
    </lineage>
</organism>
<dbReference type="OrthoDB" id="9799036at2"/>
<reference evidence="4 5" key="1">
    <citation type="submission" date="2019-02" db="EMBL/GenBank/DDBJ databases">
        <title>Sequencing the genomes of 1000 actinobacteria strains.</title>
        <authorList>
            <person name="Klenk H.-P."/>
        </authorList>
    </citation>
    <scope>NUCLEOTIDE SEQUENCE [LARGE SCALE GENOMIC DNA]</scope>
    <source>
        <strain evidence="4 5">DSM 45779</strain>
    </source>
</reference>
<keyword evidence="5" id="KW-1185">Reference proteome</keyword>
<accession>A0A4Q7URH4</accession>
<dbReference type="PANTHER" id="PTHR31793">
    <property type="entry name" value="4-HYDROXYBENZOYL-COA THIOESTERASE FAMILY MEMBER"/>
    <property type="match status" value="1"/>
</dbReference>
<keyword evidence="2 4" id="KW-0378">Hydrolase</keyword>
<dbReference type="Proteomes" id="UP000291591">
    <property type="component" value="Unassembled WGS sequence"/>
</dbReference>
<dbReference type="Gene3D" id="3.10.129.10">
    <property type="entry name" value="Hotdog Thioesterase"/>
    <property type="match status" value="2"/>
</dbReference>
<comment type="caution">
    <text evidence="4">The sequence shown here is derived from an EMBL/GenBank/DDBJ whole genome shotgun (WGS) entry which is preliminary data.</text>
</comment>
<dbReference type="PANTHER" id="PTHR31793:SF27">
    <property type="entry name" value="NOVEL THIOESTERASE SUPERFAMILY DOMAIN AND SAPOSIN A-TYPE DOMAIN CONTAINING PROTEIN (0610012H03RIK)"/>
    <property type="match status" value="1"/>
</dbReference>
<evidence type="ECO:0000256" key="2">
    <source>
        <dbReference type="ARBA" id="ARBA00022801"/>
    </source>
</evidence>
<protein>
    <submittedName>
        <fullName evidence="4">Acyl-CoA thioester hydrolase</fullName>
    </submittedName>
</protein>
<evidence type="ECO:0000313" key="4">
    <source>
        <dbReference type="EMBL" id="RZT84312.1"/>
    </source>
</evidence>